<comment type="caution">
    <text evidence="1">The sequence shown here is derived from an EMBL/GenBank/DDBJ whole genome shotgun (WGS) entry which is preliminary data.</text>
</comment>
<keyword evidence="2" id="KW-1185">Reference proteome</keyword>
<proteinExistence type="predicted"/>
<sequence>MYLLSTTVQLKAELNPERGFSFPAGQIYVAEEKVNSDYYHASVFTHDPYANHKLVTGNDEYYRIHFNHRYVFVKASDVEVVSQR</sequence>
<organism evidence="1 2">
    <name type="scientific">Kroppenstedtia guangzhouensis</name>
    <dbReference type="NCBI Taxonomy" id="1274356"/>
    <lineage>
        <taxon>Bacteria</taxon>
        <taxon>Bacillati</taxon>
        <taxon>Bacillota</taxon>
        <taxon>Bacilli</taxon>
        <taxon>Bacillales</taxon>
        <taxon>Thermoactinomycetaceae</taxon>
        <taxon>Kroppenstedtia</taxon>
    </lineage>
</organism>
<reference evidence="2" key="1">
    <citation type="journal article" date="2019" name="Int. J. Syst. Evol. Microbiol.">
        <title>The Global Catalogue of Microorganisms (GCM) 10K type strain sequencing project: providing services to taxonomists for standard genome sequencing and annotation.</title>
        <authorList>
            <consortium name="The Broad Institute Genomics Platform"/>
            <consortium name="The Broad Institute Genome Sequencing Center for Infectious Disease"/>
            <person name="Wu L."/>
            <person name="Ma J."/>
        </authorList>
    </citation>
    <scope>NUCLEOTIDE SEQUENCE [LARGE SCALE GENOMIC DNA]</scope>
    <source>
        <strain evidence="2">CGMCC 1.12404</strain>
    </source>
</reference>
<dbReference type="Proteomes" id="UP000617979">
    <property type="component" value="Unassembled WGS sequence"/>
</dbReference>
<name>A0ABQ1GUT6_9BACL</name>
<evidence type="ECO:0000313" key="2">
    <source>
        <dbReference type="Proteomes" id="UP000617979"/>
    </source>
</evidence>
<dbReference type="EMBL" id="BMEX01000009">
    <property type="protein sequence ID" value="GGA50512.1"/>
    <property type="molecule type" value="Genomic_DNA"/>
</dbReference>
<evidence type="ECO:0000313" key="1">
    <source>
        <dbReference type="EMBL" id="GGA50512.1"/>
    </source>
</evidence>
<protein>
    <submittedName>
        <fullName evidence="1">Uncharacterized protein</fullName>
    </submittedName>
</protein>
<gene>
    <name evidence="1" type="ORF">GCM10007416_24580</name>
</gene>
<accession>A0ABQ1GUT6</accession>